<evidence type="ECO:0000256" key="1">
    <source>
        <dbReference type="SAM" id="SignalP"/>
    </source>
</evidence>
<feature type="chain" id="PRO_5031404583" description="Lipoprotein" evidence="1">
    <location>
        <begin position="23"/>
        <end position="160"/>
    </location>
</feature>
<dbReference type="Proteomes" id="UP000534870">
    <property type="component" value="Unassembled WGS sequence"/>
</dbReference>
<sequence>MKPCGLALTALLLAGCSGTPLTPPLDMTDAQKQQVRLVQDRYARCAAQYPPAIGHYAQLAGCENKADTAFGTATGLDPAAVAYLTSARQKAGLLRDAGRISDGDASAMLLAATSQARSRLIEDHQDDVARRLANCVTGLSGPYLGSPGPFLGGWRYCPGN</sequence>
<dbReference type="EMBL" id="JABXXP010000344">
    <property type="protein sequence ID" value="NVN12129.1"/>
    <property type="molecule type" value="Genomic_DNA"/>
</dbReference>
<protein>
    <recommendedName>
        <fullName evidence="4">Lipoprotein</fullName>
    </recommendedName>
</protein>
<proteinExistence type="predicted"/>
<comment type="caution">
    <text evidence="2">The sequence shown here is derived from an EMBL/GenBank/DDBJ whole genome shotgun (WGS) entry which is preliminary data.</text>
</comment>
<accession>A0A7Y7M7L4</accession>
<name>A0A7Y7M7L4_9PROT</name>
<feature type="signal peptide" evidence="1">
    <location>
        <begin position="1"/>
        <end position="22"/>
    </location>
</feature>
<keyword evidence="1" id="KW-0732">Signal</keyword>
<evidence type="ECO:0000313" key="3">
    <source>
        <dbReference type="Proteomes" id="UP000534870"/>
    </source>
</evidence>
<reference evidence="2 3" key="1">
    <citation type="submission" date="2020-06" db="EMBL/GenBank/DDBJ databases">
        <title>Description of novel acetic acid bacteria.</title>
        <authorList>
            <person name="Sombolestani A."/>
        </authorList>
    </citation>
    <scope>NUCLEOTIDE SEQUENCE [LARGE SCALE GENOMIC DNA]</scope>
    <source>
        <strain evidence="2 3">LMG 31431</strain>
    </source>
</reference>
<evidence type="ECO:0008006" key="4">
    <source>
        <dbReference type="Google" id="ProtNLM"/>
    </source>
</evidence>
<dbReference type="RefSeq" id="WP_176640759.1">
    <property type="nucleotide sequence ID" value="NZ_JABXXP010000344.1"/>
</dbReference>
<evidence type="ECO:0000313" key="2">
    <source>
        <dbReference type="EMBL" id="NVN12129.1"/>
    </source>
</evidence>
<organism evidence="2 3">
    <name type="scientific">Nguyenibacter vanlangensis</name>
    <dbReference type="NCBI Taxonomy" id="1216886"/>
    <lineage>
        <taxon>Bacteria</taxon>
        <taxon>Pseudomonadati</taxon>
        <taxon>Pseudomonadota</taxon>
        <taxon>Alphaproteobacteria</taxon>
        <taxon>Acetobacterales</taxon>
        <taxon>Acetobacteraceae</taxon>
        <taxon>Nguyenibacter</taxon>
    </lineage>
</organism>
<gene>
    <name evidence="2" type="ORF">HUK84_13530</name>
</gene>
<dbReference type="PROSITE" id="PS51257">
    <property type="entry name" value="PROKAR_LIPOPROTEIN"/>
    <property type="match status" value="1"/>
</dbReference>
<dbReference type="AlphaFoldDB" id="A0A7Y7M7L4"/>